<dbReference type="InterPro" id="IPR027417">
    <property type="entry name" value="P-loop_NTPase"/>
</dbReference>
<evidence type="ECO:0000256" key="4">
    <source>
        <dbReference type="ARBA" id="ARBA00022989"/>
    </source>
</evidence>
<dbReference type="PANTHER" id="PTHR12812:SF0">
    <property type="entry name" value="HEPARAN-SULFATE 6-O-SULFOTRANSFERASE"/>
    <property type="match status" value="1"/>
</dbReference>
<dbReference type="PANTHER" id="PTHR12812">
    <property type="entry name" value="HEPARAN SULFATE 6-O-SULFOTRANSFERASE 3"/>
    <property type="match status" value="1"/>
</dbReference>
<keyword evidence="2" id="KW-0808">Transferase</keyword>
<keyword evidence="3" id="KW-0812">Transmembrane</keyword>
<evidence type="ECO:0000313" key="7">
    <source>
        <dbReference type="EMBL" id="HCA00640.1"/>
    </source>
</evidence>
<comment type="caution">
    <text evidence="7">The sequence shown here is derived from an EMBL/GenBank/DDBJ whole genome shotgun (WGS) entry which is preliminary data.</text>
</comment>
<evidence type="ECO:0000256" key="5">
    <source>
        <dbReference type="ARBA" id="ARBA00023136"/>
    </source>
</evidence>
<sequence length="315" mass="35813">MSPIFFVHIPKTAGTSFRKAAEQLFGSERVLYDYSPSAAETSSLVQQCVYEEKDLLRFYQTLCSNRVSFLSGHVNAIKFVYLFSVSQTVTFVRDPVQRVVSEYQHFVRHHGYEGDLPSFYRKPHFVNRQSKILQNVPLEAMGLVGLNEAYEDSLAMFNQRYGLNVQSVDMNMGRPDKATSYELPKEQLEELTALNEQDIRLYRKAVHLFEQRKALFDNGKGYVHGAVQQMSEKSISGWAWHAQSDMPVALSILVDGKQVATVESKDLRPAFLRLGLPRSGYVGFHYNFVTPLAKRSVVEVVVDDTGQLVGKKRVQ</sequence>
<evidence type="ECO:0000256" key="6">
    <source>
        <dbReference type="ARBA" id="ARBA00023180"/>
    </source>
</evidence>
<dbReference type="Pfam" id="PF03567">
    <property type="entry name" value="Sulfotransfer_2"/>
    <property type="match status" value="1"/>
</dbReference>
<comment type="subcellular location">
    <subcellularLocation>
        <location evidence="1">Membrane</location>
        <topology evidence="1">Single-pass membrane protein</topology>
    </subcellularLocation>
</comment>
<name>A0A3D0KBG4_9GAMM</name>
<proteinExistence type="predicted"/>
<dbReference type="AlphaFoldDB" id="A0A3D0KBG4"/>
<evidence type="ECO:0000256" key="3">
    <source>
        <dbReference type="ARBA" id="ARBA00022692"/>
    </source>
</evidence>
<dbReference type="GO" id="GO:0017095">
    <property type="term" value="F:heparan sulfate 6-sulfotransferase activity"/>
    <property type="evidence" value="ECO:0007669"/>
    <property type="project" value="TreeGrafter"/>
</dbReference>
<protein>
    <recommendedName>
        <fullName evidence="8">Sulfotransferase family protein</fullName>
    </recommendedName>
</protein>
<dbReference type="SUPFAM" id="SSF52540">
    <property type="entry name" value="P-loop containing nucleoside triphosphate hydrolases"/>
    <property type="match status" value="1"/>
</dbReference>
<organism evidence="7">
    <name type="scientific">Halomonas campaniensis</name>
    <dbReference type="NCBI Taxonomy" id="213554"/>
    <lineage>
        <taxon>Bacteria</taxon>
        <taxon>Pseudomonadati</taxon>
        <taxon>Pseudomonadota</taxon>
        <taxon>Gammaproteobacteria</taxon>
        <taxon>Oceanospirillales</taxon>
        <taxon>Halomonadaceae</taxon>
        <taxon>Halomonas</taxon>
    </lineage>
</organism>
<gene>
    <name evidence="7" type="ORF">DEO68_00325</name>
</gene>
<keyword evidence="6" id="KW-0325">Glycoprotein</keyword>
<keyword evidence="5" id="KW-0472">Membrane</keyword>
<accession>A0A3D0KBG4</accession>
<dbReference type="InterPro" id="IPR010635">
    <property type="entry name" value="Heparan_SO4-6-sulfoTrfase"/>
</dbReference>
<dbReference type="GO" id="GO:0016020">
    <property type="term" value="C:membrane"/>
    <property type="evidence" value="ECO:0007669"/>
    <property type="project" value="UniProtKB-SubCell"/>
</dbReference>
<evidence type="ECO:0000256" key="1">
    <source>
        <dbReference type="ARBA" id="ARBA00004167"/>
    </source>
</evidence>
<reference evidence="7" key="1">
    <citation type="journal article" date="2018" name="Nat. Biotechnol.">
        <title>A standardized bacterial taxonomy based on genome phylogeny substantially revises the tree of life.</title>
        <authorList>
            <person name="Parks D.H."/>
            <person name="Chuvochina M."/>
            <person name="Waite D.W."/>
            <person name="Rinke C."/>
            <person name="Skarshewski A."/>
            <person name="Chaumeil P.A."/>
            <person name="Hugenholtz P."/>
        </authorList>
    </citation>
    <scope>NUCLEOTIDE SEQUENCE [LARGE SCALE GENOMIC DNA]</scope>
    <source>
        <strain evidence="7">UBA11284</strain>
    </source>
</reference>
<dbReference type="EMBL" id="DOTR01000004">
    <property type="protein sequence ID" value="HCA00640.1"/>
    <property type="molecule type" value="Genomic_DNA"/>
</dbReference>
<dbReference type="Gene3D" id="3.40.50.300">
    <property type="entry name" value="P-loop containing nucleotide triphosphate hydrolases"/>
    <property type="match status" value="1"/>
</dbReference>
<evidence type="ECO:0008006" key="8">
    <source>
        <dbReference type="Google" id="ProtNLM"/>
    </source>
</evidence>
<keyword evidence="4" id="KW-1133">Transmembrane helix</keyword>
<dbReference type="InterPro" id="IPR005331">
    <property type="entry name" value="Sulfotransferase"/>
</dbReference>
<evidence type="ECO:0000256" key="2">
    <source>
        <dbReference type="ARBA" id="ARBA00022679"/>
    </source>
</evidence>